<proteinExistence type="predicted"/>
<name>A0AAP0B811_9ASPA</name>
<dbReference type="AlphaFoldDB" id="A0AAP0B811"/>
<comment type="caution">
    <text evidence="1">The sequence shown here is derived from an EMBL/GenBank/DDBJ whole genome shotgun (WGS) entry which is preliminary data.</text>
</comment>
<evidence type="ECO:0000313" key="2">
    <source>
        <dbReference type="Proteomes" id="UP001418222"/>
    </source>
</evidence>
<dbReference type="EMBL" id="JBBWWQ010000013">
    <property type="protein sequence ID" value="KAK8933208.1"/>
    <property type="molecule type" value="Genomic_DNA"/>
</dbReference>
<accession>A0AAP0B811</accession>
<reference evidence="1 2" key="1">
    <citation type="journal article" date="2022" name="Nat. Plants">
        <title>Genomes of leafy and leafless Platanthera orchids illuminate the evolution of mycoheterotrophy.</title>
        <authorList>
            <person name="Li M.H."/>
            <person name="Liu K.W."/>
            <person name="Li Z."/>
            <person name="Lu H.C."/>
            <person name="Ye Q.L."/>
            <person name="Zhang D."/>
            <person name="Wang J.Y."/>
            <person name="Li Y.F."/>
            <person name="Zhong Z.M."/>
            <person name="Liu X."/>
            <person name="Yu X."/>
            <person name="Liu D.K."/>
            <person name="Tu X.D."/>
            <person name="Liu B."/>
            <person name="Hao Y."/>
            <person name="Liao X.Y."/>
            <person name="Jiang Y.T."/>
            <person name="Sun W.H."/>
            <person name="Chen J."/>
            <person name="Chen Y.Q."/>
            <person name="Ai Y."/>
            <person name="Zhai J.W."/>
            <person name="Wu S.S."/>
            <person name="Zhou Z."/>
            <person name="Hsiao Y.Y."/>
            <person name="Wu W.L."/>
            <person name="Chen Y.Y."/>
            <person name="Lin Y.F."/>
            <person name="Hsu J.L."/>
            <person name="Li C.Y."/>
            <person name="Wang Z.W."/>
            <person name="Zhao X."/>
            <person name="Zhong W.Y."/>
            <person name="Ma X.K."/>
            <person name="Ma L."/>
            <person name="Huang J."/>
            <person name="Chen G.Z."/>
            <person name="Huang M.Z."/>
            <person name="Huang L."/>
            <person name="Peng D.H."/>
            <person name="Luo Y.B."/>
            <person name="Zou S.Q."/>
            <person name="Chen S.P."/>
            <person name="Lan S."/>
            <person name="Tsai W.C."/>
            <person name="Van de Peer Y."/>
            <person name="Liu Z.J."/>
        </authorList>
    </citation>
    <scope>NUCLEOTIDE SEQUENCE [LARGE SCALE GENOMIC DNA]</scope>
    <source>
        <strain evidence="1">Lor287</strain>
    </source>
</reference>
<gene>
    <name evidence="1" type="ORF">KSP39_PZI015863</name>
</gene>
<organism evidence="1 2">
    <name type="scientific">Platanthera zijinensis</name>
    <dbReference type="NCBI Taxonomy" id="2320716"/>
    <lineage>
        <taxon>Eukaryota</taxon>
        <taxon>Viridiplantae</taxon>
        <taxon>Streptophyta</taxon>
        <taxon>Embryophyta</taxon>
        <taxon>Tracheophyta</taxon>
        <taxon>Spermatophyta</taxon>
        <taxon>Magnoliopsida</taxon>
        <taxon>Liliopsida</taxon>
        <taxon>Asparagales</taxon>
        <taxon>Orchidaceae</taxon>
        <taxon>Orchidoideae</taxon>
        <taxon>Orchideae</taxon>
        <taxon>Orchidinae</taxon>
        <taxon>Platanthera</taxon>
    </lineage>
</organism>
<sequence>MPAKINPNPNRGRFGAKTDREELHINKLKQNIRICYQLFFLSTFLFDGSYFFCQPSGRWSTNNSFFSLCRQYS</sequence>
<evidence type="ECO:0000313" key="1">
    <source>
        <dbReference type="EMBL" id="KAK8933208.1"/>
    </source>
</evidence>
<keyword evidence="2" id="KW-1185">Reference proteome</keyword>
<dbReference type="Proteomes" id="UP001418222">
    <property type="component" value="Unassembled WGS sequence"/>
</dbReference>
<protein>
    <submittedName>
        <fullName evidence="1">Uncharacterized protein</fullName>
    </submittedName>
</protein>